<keyword evidence="1" id="KW-0808">Transferase</keyword>
<dbReference type="EMBL" id="REFC01000012">
    <property type="protein sequence ID" value="RMA64291.1"/>
    <property type="molecule type" value="Genomic_DNA"/>
</dbReference>
<dbReference type="GO" id="GO:0016757">
    <property type="term" value="F:glycosyltransferase activity"/>
    <property type="evidence" value="ECO:0007669"/>
    <property type="project" value="TreeGrafter"/>
</dbReference>
<dbReference type="Pfam" id="PF13692">
    <property type="entry name" value="Glyco_trans_1_4"/>
    <property type="match status" value="1"/>
</dbReference>
<name>A0A3L9YU62_9FLAO</name>
<comment type="caution">
    <text evidence="1">The sequence shown here is derived from an EMBL/GenBank/DDBJ whole genome shotgun (WGS) entry which is preliminary data.</text>
</comment>
<reference evidence="1 2" key="1">
    <citation type="submission" date="2018-10" db="EMBL/GenBank/DDBJ databases">
        <title>Genomic Encyclopedia of Archaeal and Bacterial Type Strains, Phase II (KMG-II): from individual species to whole genera.</title>
        <authorList>
            <person name="Goeker M."/>
        </authorList>
    </citation>
    <scope>NUCLEOTIDE SEQUENCE [LARGE SCALE GENOMIC DNA]</scope>
    <source>
        <strain evidence="1 2">DSM 23424</strain>
    </source>
</reference>
<organism evidence="1 2">
    <name type="scientific">Ulvibacter antarcticus</name>
    <dbReference type="NCBI Taxonomy" id="442714"/>
    <lineage>
        <taxon>Bacteria</taxon>
        <taxon>Pseudomonadati</taxon>
        <taxon>Bacteroidota</taxon>
        <taxon>Flavobacteriia</taxon>
        <taxon>Flavobacteriales</taxon>
        <taxon>Flavobacteriaceae</taxon>
        <taxon>Ulvibacter</taxon>
    </lineage>
</organism>
<dbReference type="Gene3D" id="3.40.50.2000">
    <property type="entry name" value="Glycogen Phosphorylase B"/>
    <property type="match status" value="2"/>
</dbReference>
<protein>
    <submittedName>
        <fullName evidence="1">Glycosyltransferase involved in cell wall biosynthesis</fullName>
    </submittedName>
</protein>
<evidence type="ECO:0000313" key="2">
    <source>
        <dbReference type="Proteomes" id="UP000271339"/>
    </source>
</evidence>
<dbReference type="Proteomes" id="UP000271339">
    <property type="component" value="Unassembled WGS sequence"/>
</dbReference>
<dbReference type="PANTHER" id="PTHR45947:SF3">
    <property type="entry name" value="SULFOQUINOVOSYL TRANSFERASE SQD2"/>
    <property type="match status" value="1"/>
</dbReference>
<dbReference type="OrthoDB" id="9787111at2"/>
<dbReference type="SUPFAM" id="SSF53756">
    <property type="entry name" value="UDP-Glycosyltransferase/glycogen phosphorylase"/>
    <property type="match status" value="1"/>
</dbReference>
<evidence type="ECO:0000313" key="1">
    <source>
        <dbReference type="EMBL" id="RMA64291.1"/>
    </source>
</evidence>
<dbReference type="AlphaFoldDB" id="A0A3L9YU62"/>
<sequence>MKISWFTENYPPNRGGMSRSCDRIIANLRKHHTVDIYHFTNKFEPFFSEANIGGLYTAIPMYEDSSHSLNLLWAFIKDNAEIAQSDVFVGFGSHLCIKGIPLMATWLKKPLLSCFRGNDFDTAIFSQKKQSLLFAIENSNAIACVSREKVERIKRLNLNRNVFYTPNSIDASQWEVLKSDRELAGKLKKDLALKNTTVIGIIGFLKQKKGVDFFISCLKKSRLASNVHLRIVGEIEPHLETLLIQKDIAYTICVPGAHTQLTANYLLCDAVAIPSIYDGMPNVIFEAAILNIPIIASNAGGIPDILDETNAFVFKVLSEASLIETLDEYASTPSEKRLEKSFFLKEKVLSEFSPEIETKNYLDIFKNITHQIKIVQS</sequence>
<keyword evidence="2" id="KW-1185">Reference proteome</keyword>
<proteinExistence type="predicted"/>
<accession>A0A3L9YU62</accession>
<gene>
    <name evidence="1" type="ORF">BXY75_1164</name>
</gene>
<dbReference type="InterPro" id="IPR050194">
    <property type="entry name" value="Glycosyltransferase_grp1"/>
</dbReference>
<dbReference type="PANTHER" id="PTHR45947">
    <property type="entry name" value="SULFOQUINOVOSYL TRANSFERASE SQD2"/>
    <property type="match status" value="1"/>
</dbReference>
<dbReference type="RefSeq" id="WP_121906750.1">
    <property type="nucleotide sequence ID" value="NZ_REFC01000012.1"/>
</dbReference>
<dbReference type="CDD" id="cd03801">
    <property type="entry name" value="GT4_PimA-like"/>
    <property type="match status" value="1"/>
</dbReference>